<evidence type="ECO:0000256" key="3">
    <source>
        <dbReference type="ARBA" id="ARBA00022475"/>
    </source>
</evidence>
<evidence type="ECO:0000256" key="5">
    <source>
        <dbReference type="ARBA" id="ARBA00022989"/>
    </source>
</evidence>
<evidence type="ECO:0000313" key="8">
    <source>
        <dbReference type="EMBL" id="OLP44359.1"/>
    </source>
</evidence>
<dbReference type="OrthoDB" id="9804822at2"/>
<evidence type="ECO:0000256" key="6">
    <source>
        <dbReference type="ARBA" id="ARBA00023136"/>
    </source>
</evidence>
<feature type="transmembrane region" description="Helical" evidence="7">
    <location>
        <begin position="107"/>
        <end position="129"/>
    </location>
</feature>
<dbReference type="AlphaFoldDB" id="A0A1Q8ZQN8"/>
<feature type="transmembrane region" description="Helical" evidence="7">
    <location>
        <begin position="67"/>
        <end position="87"/>
    </location>
</feature>
<gene>
    <name evidence="8" type="ORF">BJF95_07410</name>
</gene>
<dbReference type="Proteomes" id="UP000186894">
    <property type="component" value="Unassembled WGS sequence"/>
</dbReference>
<dbReference type="PIRSF" id="PIRSF006324">
    <property type="entry name" value="LeuE"/>
    <property type="match status" value="1"/>
</dbReference>
<dbReference type="PANTHER" id="PTHR30086">
    <property type="entry name" value="ARGININE EXPORTER PROTEIN ARGO"/>
    <property type="match status" value="1"/>
</dbReference>
<proteinExistence type="inferred from homology"/>
<dbReference type="EMBL" id="MKIM01000027">
    <property type="protein sequence ID" value="OLP44359.1"/>
    <property type="molecule type" value="Genomic_DNA"/>
</dbReference>
<dbReference type="PANTHER" id="PTHR30086:SF14">
    <property type="entry name" value="HOMOSERINE_HOMOSERINE LACTONE EFFLUX PROTEIN"/>
    <property type="match status" value="1"/>
</dbReference>
<dbReference type="Pfam" id="PF01810">
    <property type="entry name" value="LysE"/>
    <property type="match status" value="1"/>
</dbReference>
<comment type="caution">
    <text evidence="8">The sequence shown here is derived from an EMBL/GenBank/DDBJ whole genome shotgun (WGS) entry which is preliminary data.</text>
</comment>
<protein>
    <submittedName>
        <fullName evidence="8">Lysine transporter LysE</fullName>
    </submittedName>
</protein>
<comment type="similarity">
    <text evidence="2">Belongs to the Rht family.</text>
</comment>
<reference evidence="8 9" key="1">
    <citation type="submission" date="2016-09" db="EMBL/GenBank/DDBJ databases">
        <title>Rhizobium oryziradicis sp. nov., isolated from the root of rice.</title>
        <authorList>
            <person name="Zhao J."/>
            <person name="Zhang X."/>
        </authorList>
    </citation>
    <scope>NUCLEOTIDE SEQUENCE [LARGE SCALE GENOMIC DNA]</scope>
    <source>
        <strain evidence="8 9">N19</strain>
    </source>
</reference>
<dbReference type="RefSeq" id="WP_075639868.1">
    <property type="nucleotide sequence ID" value="NZ_MKIM01000027.1"/>
</dbReference>
<keyword evidence="3" id="KW-1003">Cell membrane</keyword>
<comment type="subcellular location">
    <subcellularLocation>
        <location evidence="1">Cell membrane</location>
        <topology evidence="1">Multi-pass membrane protein</topology>
    </subcellularLocation>
</comment>
<dbReference type="GO" id="GO:0005886">
    <property type="term" value="C:plasma membrane"/>
    <property type="evidence" value="ECO:0007669"/>
    <property type="project" value="UniProtKB-SubCell"/>
</dbReference>
<organism evidence="8 9">
    <name type="scientific">Rhizobium oryziradicis</name>
    <dbReference type="NCBI Taxonomy" id="1867956"/>
    <lineage>
        <taxon>Bacteria</taxon>
        <taxon>Pseudomonadati</taxon>
        <taxon>Pseudomonadota</taxon>
        <taxon>Alphaproteobacteria</taxon>
        <taxon>Hyphomicrobiales</taxon>
        <taxon>Rhizobiaceae</taxon>
        <taxon>Rhizobium/Agrobacterium group</taxon>
        <taxon>Rhizobium</taxon>
    </lineage>
</organism>
<evidence type="ECO:0000256" key="1">
    <source>
        <dbReference type="ARBA" id="ARBA00004651"/>
    </source>
</evidence>
<dbReference type="InterPro" id="IPR001123">
    <property type="entry name" value="LeuE-type"/>
</dbReference>
<dbReference type="GO" id="GO:0042970">
    <property type="term" value="F:homoserine transmembrane transporter activity"/>
    <property type="evidence" value="ECO:0007669"/>
    <property type="project" value="TreeGrafter"/>
</dbReference>
<feature type="transmembrane region" description="Helical" evidence="7">
    <location>
        <begin position="6"/>
        <end position="24"/>
    </location>
</feature>
<keyword evidence="5 7" id="KW-1133">Transmembrane helix</keyword>
<evidence type="ECO:0000256" key="7">
    <source>
        <dbReference type="SAM" id="Phobius"/>
    </source>
</evidence>
<sequence>MTPDFFVTSLIIVATPGTGVIYTLSKALSGGTKSAVVAAFGCTLGILPHMLAASLGLTALLATHETLFQLLKIAGVIYLLYMALSLWSGGTISLEHDGHQREKSGDIIVRAVLINLLNPKLSLFFLAFLPQFVPVDDQTPLRLFAIHSMIFMTLTFIVFAIYGSLAASLRRYVFTKPNVMKRIFQGFSAAFLLMSIKLAFSSR</sequence>
<dbReference type="STRING" id="1867956.BJF95_07410"/>
<feature type="transmembrane region" description="Helical" evidence="7">
    <location>
        <begin position="141"/>
        <end position="162"/>
    </location>
</feature>
<accession>A0A1Q8ZQN8</accession>
<keyword evidence="9" id="KW-1185">Reference proteome</keyword>
<evidence type="ECO:0000313" key="9">
    <source>
        <dbReference type="Proteomes" id="UP000186894"/>
    </source>
</evidence>
<feature type="transmembrane region" description="Helical" evidence="7">
    <location>
        <begin position="36"/>
        <end position="61"/>
    </location>
</feature>
<evidence type="ECO:0000256" key="2">
    <source>
        <dbReference type="ARBA" id="ARBA00007928"/>
    </source>
</evidence>
<evidence type="ECO:0000256" key="4">
    <source>
        <dbReference type="ARBA" id="ARBA00022692"/>
    </source>
</evidence>
<keyword evidence="4 7" id="KW-0812">Transmembrane</keyword>
<keyword evidence="6 7" id="KW-0472">Membrane</keyword>
<name>A0A1Q8ZQN8_9HYPH</name>